<gene>
    <name evidence="3" type="ORF">D5H78_00415</name>
</gene>
<comment type="caution">
    <text evidence="3">The sequence shown here is derived from an EMBL/GenBank/DDBJ whole genome shotgun (WGS) entry which is preliminary data.</text>
</comment>
<dbReference type="PANTHER" id="PTHR44757:SF2">
    <property type="entry name" value="BIOFILM ARCHITECTURE MAINTENANCE PROTEIN MBAA"/>
    <property type="match status" value="1"/>
</dbReference>
<dbReference type="PROSITE" id="PS50883">
    <property type="entry name" value="EAL"/>
    <property type="match status" value="1"/>
</dbReference>
<dbReference type="Gene3D" id="3.20.20.450">
    <property type="entry name" value="EAL domain"/>
    <property type="match status" value="1"/>
</dbReference>
<sequence length="499" mass="53623">MARMDGNGRPVRRAAREAALAAGAAGAAVAAGLWRARVRRMAVALSESVEERLAFREELQHQALHDPLTGLGNRALLLDRLDHALARLDRHPGTIGLIYTDLDNFKDVNDSFGHGVGDQLLVEVSTRLREAIRPEDTLARLGGDEFVVLCEDLPDAATAEKVAGRVAQALARPFVLGRRELYSSGSVGVATSEKPVPGQDLLRDADAAMYAAKRAGRAAVKVFDERMRARALERMQLQTALHRAIPRGELRVHYQPLVDLASGQVRAVEALVRWAHPDGQLLGPGAFLPAAEEAGLLADLDAWVLAEACRQAAAWGRDLGDAGPAVWVNVSGRLLADSRLVDVVARTLEGSGLAPDRLGLELTEGVLMRDIPTTAEALERLRALGVRLVVDDFGTGYSSLAYLRRFPVDAVKVDRSFVVGLDTDPDNQAIVRAVADLAAALGLEAVVEGLETASELQAVADLDFRIGQGYFLGRPVPPERVLVAITGGVDLRREEIVLP</sequence>
<protein>
    <submittedName>
        <fullName evidence="3">EAL domain-containing protein</fullName>
    </submittedName>
</protein>
<dbReference type="SMART" id="SM00052">
    <property type="entry name" value="EAL"/>
    <property type="match status" value="1"/>
</dbReference>
<dbReference type="InterPro" id="IPR000160">
    <property type="entry name" value="GGDEF_dom"/>
</dbReference>
<evidence type="ECO:0000313" key="3">
    <source>
        <dbReference type="EMBL" id="RJK97543.1"/>
    </source>
</evidence>
<dbReference type="CDD" id="cd01949">
    <property type="entry name" value="GGDEF"/>
    <property type="match status" value="1"/>
</dbReference>
<dbReference type="CDD" id="cd01948">
    <property type="entry name" value="EAL"/>
    <property type="match status" value="1"/>
</dbReference>
<dbReference type="Pfam" id="PF00990">
    <property type="entry name" value="GGDEF"/>
    <property type="match status" value="1"/>
</dbReference>
<feature type="domain" description="GGDEF" evidence="2">
    <location>
        <begin position="93"/>
        <end position="225"/>
    </location>
</feature>
<dbReference type="NCBIfam" id="TIGR00254">
    <property type="entry name" value="GGDEF"/>
    <property type="match status" value="1"/>
</dbReference>
<dbReference type="Pfam" id="PF00563">
    <property type="entry name" value="EAL"/>
    <property type="match status" value="1"/>
</dbReference>
<evidence type="ECO:0000313" key="4">
    <source>
        <dbReference type="Proteomes" id="UP000265614"/>
    </source>
</evidence>
<evidence type="ECO:0000259" key="2">
    <source>
        <dbReference type="PROSITE" id="PS50887"/>
    </source>
</evidence>
<accession>A0A3A3Z3L6</accession>
<name>A0A3A3Z3L6_9ACTN</name>
<proteinExistence type="predicted"/>
<dbReference type="PANTHER" id="PTHR44757">
    <property type="entry name" value="DIGUANYLATE CYCLASE DGCP"/>
    <property type="match status" value="1"/>
</dbReference>
<dbReference type="InterPro" id="IPR043128">
    <property type="entry name" value="Rev_trsase/Diguanyl_cyclase"/>
</dbReference>
<evidence type="ECO:0000259" key="1">
    <source>
        <dbReference type="PROSITE" id="PS50883"/>
    </source>
</evidence>
<dbReference type="PROSITE" id="PS50887">
    <property type="entry name" value="GGDEF"/>
    <property type="match status" value="1"/>
</dbReference>
<dbReference type="Proteomes" id="UP000265614">
    <property type="component" value="Unassembled WGS sequence"/>
</dbReference>
<feature type="domain" description="EAL" evidence="1">
    <location>
        <begin position="234"/>
        <end position="489"/>
    </location>
</feature>
<dbReference type="InterPro" id="IPR035919">
    <property type="entry name" value="EAL_sf"/>
</dbReference>
<dbReference type="SUPFAM" id="SSF141868">
    <property type="entry name" value="EAL domain-like"/>
    <property type="match status" value="1"/>
</dbReference>
<dbReference type="SMART" id="SM00267">
    <property type="entry name" value="GGDEF"/>
    <property type="match status" value="1"/>
</dbReference>
<dbReference type="InterPro" id="IPR029787">
    <property type="entry name" value="Nucleotide_cyclase"/>
</dbReference>
<keyword evidence="4" id="KW-1185">Reference proteome</keyword>
<dbReference type="InterPro" id="IPR052155">
    <property type="entry name" value="Biofilm_reg_signaling"/>
</dbReference>
<dbReference type="SUPFAM" id="SSF55073">
    <property type="entry name" value="Nucleotide cyclase"/>
    <property type="match status" value="1"/>
</dbReference>
<reference evidence="3 4" key="1">
    <citation type="submission" date="2018-09" db="EMBL/GenBank/DDBJ databases">
        <title>YIM 75000 draft genome.</title>
        <authorList>
            <person name="Tang S."/>
            <person name="Feng Y."/>
        </authorList>
    </citation>
    <scope>NUCLEOTIDE SEQUENCE [LARGE SCALE GENOMIC DNA]</scope>
    <source>
        <strain evidence="3 4">YIM 75000</strain>
    </source>
</reference>
<dbReference type="EMBL" id="QZEZ01000001">
    <property type="protein sequence ID" value="RJK97543.1"/>
    <property type="molecule type" value="Genomic_DNA"/>
</dbReference>
<organism evidence="3 4">
    <name type="scientific">Vallicoccus soli</name>
    <dbReference type="NCBI Taxonomy" id="2339232"/>
    <lineage>
        <taxon>Bacteria</taxon>
        <taxon>Bacillati</taxon>
        <taxon>Actinomycetota</taxon>
        <taxon>Actinomycetes</taxon>
        <taxon>Motilibacterales</taxon>
        <taxon>Vallicoccaceae</taxon>
        <taxon>Vallicoccus</taxon>
    </lineage>
</organism>
<dbReference type="InterPro" id="IPR001633">
    <property type="entry name" value="EAL_dom"/>
</dbReference>
<dbReference type="OrthoDB" id="23692at2"/>
<dbReference type="Gene3D" id="3.30.70.270">
    <property type="match status" value="1"/>
</dbReference>
<dbReference type="AlphaFoldDB" id="A0A3A3Z3L6"/>
<dbReference type="FunFam" id="3.30.70.270:FF:000001">
    <property type="entry name" value="Diguanylate cyclase domain protein"/>
    <property type="match status" value="1"/>
</dbReference>